<evidence type="ECO:0000313" key="4">
    <source>
        <dbReference type="EMBL" id="PPV16047.1"/>
    </source>
</evidence>
<evidence type="ECO:0000313" key="5">
    <source>
        <dbReference type="EMBL" id="QMW89484.1"/>
    </source>
</evidence>
<dbReference type="CDD" id="cd06464">
    <property type="entry name" value="ACD_sHsps-like"/>
    <property type="match status" value="1"/>
</dbReference>
<reference evidence="4 6" key="1">
    <citation type="submission" date="2016-01" db="EMBL/GenBank/DDBJ databases">
        <title>Characterization of the Clostridium difficile lineages that are prevalent in Hong Kong and China.</title>
        <authorList>
            <person name="Kwok J.S.-L."/>
            <person name="Lam W.-Y."/>
            <person name="Ip M."/>
            <person name="Chan T.-F."/>
            <person name="Hawkey P.M."/>
            <person name="Tsui S.K.-W."/>
        </authorList>
    </citation>
    <scope>NUCLEOTIDE SEQUENCE [LARGE SCALE GENOMIC DNA]</scope>
    <source>
        <strain evidence="4 6">300064</strain>
    </source>
</reference>
<evidence type="ECO:0000313" key="7">
    <source>
        <dbReference type="Proteomes" id="UP000515243"/>
    </source>
</evidence>
<feature type="domain" description="SHSP" evidence="3">
    <location>
        <begin position="96"/>
        <end position="209"/>
    </location>
</feature>
<name>A0A0A6PVC9_CLOBU</name>
<proteinExistence type="inferred from homology"/>
<dbReference type="SUPFAM" id="SSF49764">
    <property type="entry name" value="HSP20-like chaperones"/>
    <property type="match status" value="1"/>
</dbReference>
<dbReference type="Proteomes" id="UP000515243">
    <property type="component" value="Chromosome 1"/>
</dbReference>
<gene>
    <name evidence="4" type="ORF">AWN73_10905</name>
    <name evidence="5" type="ORF">FF104_00505</name>
</gene>
<sequence length="222" mass="25566">MFGMFPFGMGNMISFTSFTSFTSTKDGINGFNVTNGYSGFFDPNQANNFNQNMNNMNGMNLLDHIQSAVTSVLNNVDIEKLAEEYYTAISDTIKENSIEDDCDFIDFERNDDMYILRIDLNGIDLRELSIRYDPGILDINLKRSEYDNNSYRGYTNNIVKKKYNTSFDNIEEIDTDRVLKSIDNGIFTMRMPKKYALDSASKIIEVENYTVDNENDKVIKKM</sequence>
<evidence type="ECO:0000256" key="2">
    <source>
        <dbReference type="RuleBase" id="RU003616"/>
    </source>
</evidence>
<dbReference type="AlphaFoldDB" id="A0A0A6PVC9"/>
<dbReference type="PROSITE" id="PS01031">
    <property type="entry name" value="SHSP"/>
    <property type="match status" value="1"/>
</dbReference>
<dbReference type="EMBL" id="CP040626">
    <property type="protein sequence ID" value="QMW89484.1"/>
    <property type="molecule type" value="Genomic_DNA"/>
</dbReference>
<organism evidence="4 6">
    <name type="scientific">Clostridium butyricum</name>
    <dbReference type="NCBI Taxonomy" id="1492"/>
    <lineage>
        <taxon>Bacteria</taxon>
        <taxon>Bacillati</taxon>
        <taxon>Bacillota</taxon>
        <taxon>Clostridia</taxon>
        <taxon>Eubacteriales</taxon>
        <taxon>Clostridiaceae</taxon>
        <taxon>Clostridium</taxon>
    </lineage>
</organism>
<evidence type="ECO:0000259" key="3">
    <source>
        <dbReference type="PROSITE" id="PS01031"/>
    </source>
</evidence>
<comment type="similarity">
    <text evidence="1 2">Belongs to the small heat shock protein (HSP20) family.</text>
</comment>
<protein>
    <submittedName>
        <fullName evidence="5">Hsp20/alpha crystallin family protein</fullName>
    </submittedName>
</protein>
<evidence type="ECO:0000256" key="1">
    <source>
        <dbReference type="PROSITE-ProRule" id="PRU00285"/>
    </source>
</evidence>
<dbReference type="Proteomes" id="UP000238081">
    <property type="component" value="Unassembled WGS sequence"/>
</dbReference>
<accession>A0A0A6PVC9</accession>
<reference evidence="5 7" key="2">
    <citation type="submission" date="2019-05" db="EMBL/GenBank/DDBJ databases">
        <authorList>
            <person name="Schori C."/>
            <person name="Ahrens C."/>
        </authorList>
    </citation>
    <scope>NUCLEOTIDE SEQUENCE [LARGE SCALE GENOMIC DNA]</scope>
    <source>
        <strain evidence="5 7">DSM 10702</strain>
    </source>
</reference>
<evidence type="ECO:0000313" key="6">
    <source>
        <dbReference type="Proteomes" id="UP000238081"/>
    </source>
</evidence>
<dbReference type="InterPro" id="IPR008978">
    <property type="entry name" value="HSP20-like_chaperone"/>
</dbReference>
<dbReference type="GeneID" id="92942592"/>
<dbReference type="KEGG" id="cbut:ATN24_00945"/>
<dbReference type="OrthoDB" id="1909800at2"/>
<dbReference type="InterPro" id="IPR002068">
    <property type="entry name" value="A-crystallin/Hsp20_dom"/>
</dbReference>
<dbReference type="EMBL" id="LRDH01000095">
    <property type="protein sequence ID" value="PPV16047.1"/>
    <property type="molecule type" value="Genomic_DNA"/>
</dbReference>
<dbReference type="Gene3D" id="2.60.40.790">
    <property type="match status" value="1"/>
</dbReference>
<dbReference type="RefSeq" id="WP_002582891.1">
    <property type="nucleotide sequence ID" value="NZ_AP019716.1"/>
</dbReference>
<dbReference type="Pfam" id="PF00011">
    <property type="entry name" value="HSP20"/>
    <property type="match status" value="1"/>
</dbReference>